<dbReference type="Proteomes" id="UP000694428">
    <property type="component" value="Unplaced"/>
</dbReference>
<keyword evidence="3" id="KW-1185">Reference proteome</keyword>
<organism evidence="2 3">
    <name type="scientific">Pavo cristatus</name>
    <name type="common">Indian peafowl</name>
    <name type="synonym">Blue peafowl</name>
    <dbReference type="NCBI Taxonomy" id="9049"/>
    <lineage>
        <taxon>Eukaryota</taxon>
        <taxon>Metazoa</taxon>
        <taxon>Chordata</taxon>
        <taxon>Craniata</taxon>
        <taxon>Vertebrata</taxon>
        <taxon>Euteleostomi</taxon>
        <taxon>Archelosauria</taxon>
        <taxon>Archosauria</taxon>
        <taxon>Dinosauria</taxon>
        <taxon>Saurischia</taxon>
        <taxon>Theropoda</taxon>
        <taxon>Coelurosauria</taxon>
        <taxon>Aves</taxon>
        <taxon>Neognathae</taxon>
        <taxon>Galloanserae</taxon>
        <taxon>Galliformes</taxon>
        <taxon>Phasianidae</taxon>
        <taxon>Phasianinae</taxon>
        <taxon>Pavo</taxon>
    </lineage>
</organism>
<evidence type="ECO:0008006" key="4">
    <source>
        <dbReference type="Google" id="ProtNLM"/>
    </source>
</evidence>
<keyword evidence="1" id="KW-0732">Signal</keyword>
<accession>A0A8C9EYL6</accession>
<name>A0A8C9EYL6_PAVCR</name>
<evidence type="ECO:0000313" key="3">
    <source>
        <dbReference type="Proteomes" id="UP000694428"/>
    </source>
</evidence>
<reference evidence="2" key="1">
    <citation type="submission" date="2025-08" db="UniProtKB">
        <authorList>
            <consortium name="Ensembl"/>
        </authorList>
    </citation>
    <scope>IDENTIFICATION</scope>
</reference>
<dbReference type="AlphaFoldDB" id="A0A8C9EYL6"/>
<feature type="signal peptide" evidence="1">
    <location>
        <begin position="1"/>
        <end position="17"/>
    </location>
</feature>
<sequence length="99" mass="11657">MAKNGMFFLTLMCSVAGSKLCFCLLKEIRHKSSDYPHRVAKYPENRNRNRYRDVSPCKYLFCIYSSTFSSLFATEACRISFFSSVYFRNFDLESLRKDT</sequence>
<reference evidence="2" key="2">
    <citation type="submission" date="2025-09" db="UniProtKB">
        <authorList>
            <consortium name="Ensembl"/>
        </authorList>
    </citation>
    <scope>IDENTIFICATION</scope>
</reference>
<evidence type="ECO:0000313" key="2">
    <source>
        <dbReference type="Ensembl" id="ENSPSTP00000006351.1"/>
    </source>
</evidence>
<proteinExistence type="predicted"/>
<protein>
    <recommendedName>
        <fullName evidence="4">Secreted protein</fullName>
    </recommendedName>
</protein>
<evidence type="ECO:0000256" key="1">
    <source>
        <dbReference type="SAM" id="SignalP"/>
    </source>
</evidence>
<feature type="chain" id="PRO_5034887078" description="Secreted protein" evidence="1">
    <location>
        <begin position="18"/>
        <end position="99"/>
    </location>
</feature>
<dbReference type="Ensembl" id="ENSPSTT00000006665.1">
    <property type="protein sequence ID" value="ENSPSTP00000006351.1"/>
    <property type="gene ID" value="ENSPSTG00000004502.1"/>
</dbReference>